<dbReference type="SUPFAM" id="SSF53448">
    <property type="entry name" value="Nucleotide-diphospho-sugar transferases"/>
    <property type="match status" value="1"/>
</dbReference>
<dbReference type="PANTHER" id="PTHR48090">
    <property type="entry name" value="UNDECAPRENYL-PHOSPHATE 4-DEOXY-4-FORMAMIDO-L-ARABINOSE TRANSFERASE-RELATED"/>
    <property type="match status" value="1"/>
</dbReference>
<keyword evidence="2" id="KW-0812">Transmembrane</keyword>
<dbReference type="Pfam" id="PF00535">
    <property type="entry name" value="Glycos_transf_2"/>
    <property type="match status" value="1"/>
</dbReference>
<protein>
    <submittedName>
        <fullName evidence="4">Glycosyltransferase</fullName>
    </submittedName>
</protein>
<organism evidence="4 5">
    <name type="scientific">Actinomarinicola tropica</name>
    <dbReference type="NCBI Taxonomy" id="2789776"/>
    <lineage>
        <taxon>Bacteria</taxon>
        <taxon>Bacillati</taxon>
        <taxon>Actinomycetota</taxon>
        <taxon>Acidimicrobiia</taxon>
        <taxon>Acidimicrobiales</taxon>
        <taxon>Iamiaceae</taxon>
        <taxon>Actinomarinicola</taxon>
    </lineage>
</organism>
<dbReference type="RefSeq" id="WP_153760089.1">
    <property type="nucleotide sequence ID" value="NZ_CP045851.1"/>
</dbReference>
<dbReference type="AlphaFoldDB" id="A0A5Q2RJK3"/>
<dbReference type="PANTHER" id="PTHR48090:SF7">
    <property type="entry name" value="RFBJ PROTEIN"/>
    <property type="match status" value="1"/>
</dbReference>
<keyword evidence="2" id="KW-0472">Membrane</keyword>
<dbReference type="InterPro" id="IPR001173">
    <property type="entry name" value="Glyco_trans_2-like"/>
</dbReference>
<dbReference type="GO" id="GO:0016740">
    <property type="term" value="F:transferase activity"/>
    <property type="evidence" value="ECO:0007669"/>
    <property type="project" value="UniProtKB-KW"/>
</dbReference>
<gene>
    <name evidence="4" type="ORF">GH723_13230</name>
</gene>
<evidence type="ECO:0000313" key="5">
    <source>
        <dbReference type="Proteomes" id="UP000334019"/>
    </source>
</evidence>
<dbReference type="InterPro" id="IPR029044">
    <property type="entry name" value="Nucleotide-diphossugar_trans"/>
</dbReference>
<dbReference type="EMBL" id="CP045851">
    <property type="protein sequence ID" value="QGG95983.1"/>
    <property type="molecule type" value="Genomic_DNA"/>
</dbReference>
<dbReference type="CDD" id="cd04179">
    <property type="entry name" value="DPM_DPG-synthase_like"/>
    <property type="match status" value="1"/>
</dbReference>
<dbReference type="KEGG" id="atq:GH723_13230"/>
<keyword evidence="2" id="KW-1133">Transmembrane helix</keyword>
<dbReference type="InterPro" id="IPR050256">
    <property type="entry name" value="Glycosyltransferase_2"/>
</dbReference>
<evidence type="ECO:0000256" key="2">
    <source>
        <dbReference type="SAM" id="Phobius"/>
    </source>
</evidence>
<accession>A0A5Q2RJK3</accession>
<dbReference type="Gene3D" id="3.90.550.10">
    <property type="entry name" value="Spore Coat Polysaccharide Biosynthesis Protein SpsA, Chain A"/>
    <property type="match status" value="1"/>
</dbReference>
<keyword evidence="4" id="KW-0808">Transferase</keyword>
<proteinExistence type="inferred from homology"/>
<name>A0A5Q2RJK3_9ACTN</name>
<feature type="domain" description="Glycosyltransferase 2-like" evidence="3">
    <location>
        <begin position="30"/>
        <end position="177"/>
    </location>
</feature>
<reference evidence="4 5" key="1">
    <citation type="submission" date="2019-11" db="EMBL/GenBank/DDBJ databases">
        <authorList>
            <person name="He Y."/>
        </authorList>
    </citation>
    <scope>NUCLEOTIDE SEQUENCE [LARGE SCALE GENOMIC DNA]</scope>
    <source>
        <strain evidence="4 5">SCSIO 58843</strain>
    </source>
</reference>
<comment type="similarity">
    <text evidence="1">Belongs to the glycosyltransferase 2 family.</text>
</comment>
<sequence length="359" mass="40154">MTDADHLDPVEAGLEPGDPVSRIPERPLVTVLVPAYNEALKIMSSLTEIYAYMQALADRCDFELLVVDDGSTDETGDIAEAFARSRPEVRVVRQVVNMRLGQALRDGFRLSRGDIVVVFDSDLSYSVDHIGRMIDTMVDEQVTIVVASPYMKGGQVSAIPWRRELMSKQANRLLSMTSQYPIKTITAMVRAYNGPFIRNLSLKAMGPEINTEIMYKAQIMRARVAEIPAHLDWSDQAERMAKRKVSLRVSTTSKLLVFASFLYRPIAFFLVPGVLLLLISLWSAGSLLVTVWDNARIEGGNLDARLTHGFADAWDLRPQTFIIAGFSFVVAVQLISLGLLATQAKRYFEELFYAASRQR</sequence>
<feature type="transmembrane region" description="Helical" evidence="2">
    <location>
        <begin position="255"/>
        <end position="282"/>
    </location>
</feature>
<evidence type="ECO:0000313" key="4">
    <source>
        <dbReference type="EMBL" id="QGG95983.1"/>
    </source>
</evidence>
<evidence type="ECO:0000256" key="1">
    <source>
        <dbReference type="ARBA" id="ARBA00006739"/>
    </source>
</evidence>
<keyword evidence="5" id="KW-1185">Reference proteome</keyword>
<dbReference type="Proteomes" id="UP000334019">
    <property type="component" value="Chromosome"/>
</dbReference>
<feature type="transmembrane region" description="Helical" evidence="2">
    <location>
        <begin position="321"/>
        <end position="341"/>
    </location>
</feature>
<evidence type="ECO:0000259" key="3">
    <source>
        <dbReference type="Pfam" id="PF00535"/>
    </source>
</evidence>